<dbReference type="RefSeq" id="WP_104517034.1">
    <property type="nucleotide sequence ID" value="NZ_NHRY01000033.1"/>
</dbReference>
<feature type="domain" description="Major facilitator superfamily (MFS) profile" evidence="7">
    <location>
        <begin position="17"/>
        <end position="423"/>
    </location>
</feature>
<feature type="transmembrane region" description="Helical" evidence="6">
    <location>
        <begin position="243"/>
        <end position="264"/>
    </location>
</feature>
<keyword evidence="4 6" id="KW-1133">Transmembrane helix</keyword>
<sequence length="438" mass="47198">MQQAVAASAIRKVYLRLLPIAVITYFLCYVDRINVGFAALTMRGDLGLSATDFGFAAGTFYWGYFLFEVPSNIIMEKVGARLWIARIMITWGLLAGATAFAAGPHSFAMIRFLLGLAEAGFFPGLVLYFTYWFPHDHHARIMSGFLIGLPIAVAAGAPLSTALLGLDGVFGLHGWQVMYLLEAVPTILMGLVVLLILADRPEQAKFLTPAERDWLTRTIAAERQAKETAQAMSLWQAMIDPRVLLLSLNYLGIVTASLGMLLFMPQIVRSLGVSGTMAVGWLTMVPYLCATAALLGWGWLSDRANERRWHLFWACVLSTAGLVMAGMTMGTWWALVGMSIAACGFYGSKGPFWAMPPMFLTGPAAAAAIAWINSIGNLGGFFGPWYVGFAKDATGSFAGGLYGLAIFGIVSAVICAFWLNIRDNAETAPAAPAVGAAE</sequence>
<dbReference type="GO" id="GO:0022857">
    <property type="term" value="F:transmembrane transporter activity"/>
    <property type="evidence" value="ECO:0007669"/>
    <property type="project" value="InterPro"/>
</dbReference>
<keyword evidence="2" id="KW-0813">Transport</keyword>
<evidence type="ECO:0000256" key="4">
    <source>
        <dbReference type="ARBA" id="ARBA00022989"/>
    </source>
</evidence>
<gene>
    <name evidence="8" type="ORF">CCS01_01300</name>
</gene>
<dbReference type="GO" id="GO:0016020">
    <property type="term" value="C:membrane"/>
    <property type="evidence" value="ECO:0007669"/>
    <property type="project" value="UniProtKB-SubCell"/>
</dbReference>
<comment type="caution">
    <text evidence="8">The sequence shown here is derived from an EMBL/GenBank/DDBJ whole genome shotgun (WGS) entry which is preliminary data.</text>
</comment>
<organism evidence="8 9">
    <name type="scientific">Rhodopila globiformis</name>
    <name type="common">Rhodopseudomonas globiformis</name>
    <dbReference type="NCBI Taxonomy" id="1071"/>
    <lineage>
        <taxon>Bacteria</taxon>
        <taxon>Pseudomonadati</taxon>
        <taxon>Pseudomonadota</taxon>
        <taxon>Alphaproteobacteria</taxon>
        <taxon>Acetobacterales</taxon>
        <taxon>Acetobacteraceae</taxon>
        <taxon>Rhodopila</taxon>
    </lineage>
</organism>
<dbReference type="EMBL" id="NHRY01000033">
    <property type="protein sequence ID" value="PPQ39495.1"/>
    <property type="molecule type" value="Genomic_DNA"/>
</dbReference>
<dbReference type="PANTHER" id="PTHR43791">
    <property type="entry name" value="PERMEASE-RELATED"/>
    <property type="match status" value="1"/>
</dbReference>
<reference evidence="8 9" key="1">
    <citation type="journal article" date="2018" name="Arch. Microbiol.">
        <title>New insights into the metabolic potential of the phototrophic purple bacterium Rhodopila globiformis DSM 161(T) from its draft genome sequence and evidence for a vanadium-dependent nitrogenase.</title>
        <authorList>
            <person name="Imhoff J.F."/>
            <person name="Rahn T."/>
            <person name="Kunzel S."/>
            <person name="Neulinger S.C."/>
        </authorList>
    </citation>
    <scope>NUCLEOTIDE SEQUENCE [LARGE SCALE GENOMIC DNA]</scope>
    <source>
        <strain evidence="8 9">DSM 161</strain>
    </source>
</reference>
<evidence type="ECO:0000256" key="3">
    <source>
        <dbReference type="ARBA" id="ARBA00022692"/>
    </source>
</evidence>
<evidence type="ECO:0000256" key="1">
    <source>
        <dbReference type="ARBA" id="ARBA00004141"/>
    </source>
</evidence>
<comment type="subcellular location">
    <subcellularLocation>
        <location evidence="1">Membrane</location>
        <topology evidence="1">Multi-pass membrane protein</topology>
    </subcellularLocation>
</comment>
<evidence type="ECO:0000313" key="9">
    <source>
        <dbReference type="Proteomes" id="UP000239724"/>
    </source>
</evidence>
<keyword evidence="3 6" id="KW-0812">Transmembrane</keyword>
<dbReference type="PANTHER" id="PTHR43791:SF36">
    <property type="entry name" value="TRANSPORTER, PUTATIVE (AFU_ORTHOLOGUE AFUA_6G08340)-RELATED"/>
    <property type="match status" value="1"/>
</dbReference>
<proteinExistence type="predicted"/>
<feature type="transmembrane region" description="Helical" evidence="6">
    <location>
        <begin position="276"/>
        <end position="297"/>
    </location>
</feature>
<name>A0A2S6NNS6_RHOGL</name>
<dbReference type="AlphaFoldDB" id="A0A2S6NNS6"/>
<keyword evidence="5 6" id="KW-0472">Membrane</keyword>
<feature type="transmembrane region" description="Helical" evidence="6">
    <location>
        <begin position="13"/>
        <end position="33"/>
    </location>
</feature>
<evidence type="ECO:0000259" key="7">
    <source>
        <dbReference type="PROSITE" id="PS50850"/>
    </source>
</evidence>
<feature type="transmembrane region" description="Helical" evidence="6">
    <location>
        <begin position="53"/>
        <end position="71"/>
    </location>
</feature>
<dbReference type="FunFam" id="1.20.1250.20:FF:000018">
    <property type="entry name" value="MFS transporter permease"/>
    <property type="match status" value="1"/>
</dbReference>
<dbReference type="Proteomes" id="UP000239724">
    <property type="component" value="Unassembled WGS sequence"/>
</dbReference>
<feature type="transmembrane region" description="Helical" evidence="6">
    <location>
        <begin position="309"/>
        <end position="326"/>
    </location>
</feature>
<dbReference type="Pfam" id="PF07690">
    <property type="entry name" value="MFS_1"/>
    <property type="match status" value="1"/>
</dbReference>
<accession>A0A2S6NNS6</accession>
<dbReference type="CDD" id="cd17319">
    <property type="entry name" value="MFS_ExuT_GudP_like"/>
    <property type="match status" value="1"/>
</dbReference>
<dbReference type="InterPro" id="IPR020846">
    <property type="entry name" value="MFS_dom"/>
</dbReference>
<feature type="transmembrane region" description="Helical" evidence="6">
    <location>
        <begin position="364"/>
        <end position="387"/>
    </location>
</feature>
<feature type="transmembrane region" description="Helical" evidence="6">
    <location>
        <begin position="145"/>
        <end position="166"/>
    </location>
</feature>
<feature type="transmembrane region" description="Helical" evidence="6">
    <location>
        <begin position="108"/>
        <end position="133"/>
    </location>
</feature>
<feature type="transmembrane region" description="Helical" evidence="6">
    <location>
        <begin position="83"/>
        <end position="102"/>
    </location>
</feature>
<keyword evidence="9" id="KW-1185">Reference proteome</keyword>
<dbReference type="InterPro" id="IPR011701">
    <property type="entry name" value="MFS"/>
</dbReference>
<feature type="transmembrane region" description="Helical" evidence="6">
    <location>
        <begin position="178"/>
        <end position="198"/>
    </location>
</feature>
<feature type="transmembrane region" description="Helical" evidence="6">
    <location>
        <begin position="399"/>
        <end position="419"/>
    </location>
</feature>
<dbReference type="OrthoDB" id="9773957at2"/>
<evidence type="ECO:0000313" key="8">
    <source>
        <dbReference type="EMBL" id="PPQ39495.1"/>
    </source>
</evidence>
<dbReference type="PROSITE" id="PS50850">
    <property type="entry name" value="MFS"/>
    <property type="match status" value="1"/>
</dbReference>
<dbReference type="InterPro" id="IPR036259">
    <property type="entry name" value="MFS_trans_sf"/>
</dbReference>
<dbReference type="Gene3D" id="1.20.1250.20">
    <property type="entry name" value="MFS general substrate transporter like domains"/>
    <property type="match status" value="2"/>
</dbReference>
<dbReference type="SUPFAM" id="SSF103473">
    <property type="entry name" value="MFS general substrate transporter"/>
    <property type="match status" value="1"/>
</dbReference>
<evidence type="ECO:0000256" key="2">
    <source>
        <dbReference type="ARBA" id="ARBA00022448"/>
    </source>
</evidence>
<evidence type="ECO:0000256" key="5">
    <source>
        <dbReference type="ARBA" id="ARBA00023136"/>
    </source>
</evidence>
<feature type="transmembrane region" description="Helical" evidence="6">
    <location>
        <begin position="332"/>
        <end position="352"/>
    </location>
</feature>
<protein>
    <recommendedName>
        <fullName evidence="7">Major facilitator superfamily (MFS) profile domain-containing protein</fullName>
    </recommendedName>
</protein>
<evidence type="ECO:0000256" key="6">
    <source>
        <dbReference type="SAM" id="Phobius"/>
    </source>
</evidence>